<accession>A0A7V7KHW8</accession>
<protein>
    <submittedName>
        <fullName evidence="1">Uncharacterized protein</fullName>
    </submittedName>
</protein>
<proteinExistence type="predicted"/>
<dbReference type="Proteomes" id="UP000486760">
    <property type="component" value="Unassembled WGS sequence"/>
</dbReference>
<evidence type="ECO:0000313" key="1">
    <source>
        <dbReference type="EMBL" id="KAA0014732.1"/>
    </source>
</evidence>
<organism evidence="1 2">
    <name type="scientific">Billgrantia pellis</name>
    <dbReference type="NCBI Taxonomy" id="2606936"/>
    <lineage>
        <taxon>Bacteria</taxon>
        <taxon>Pseudomonadati</taxon>
        <taxon>Pseudomonadota</taxon>
        <taxon>Gammaproteobacteria</taxon>
        <taxon>Oceanospirillales</taxon>
        <taxon>Halomonadaceae</taxon>
        <taxon>Billgrantia</taxon>
    </lineage>
</organism>
<evidence type="ECO:0000313" key="2">
    <source>
        <dbReference type="Proteomes" id="UP000486760"/>
    </source>
</evidence>
<keyword evidence="2" id="KW-1185">Reference proteome</keyword>
<gene>
    <name evidence="1" type="ORF">F0A17_00455</name>
</gene>
<dbReference type="AlphaFoldDB" id="A0A7V7KHW8"/>
<comment type="caution">
    <text evidence="1">The sequence shown here is derived from an EMBL/GenBank/DDBJ whole genome shotgun (WGS) entry which is preliminary data.</text>
</comment>
<reference evidence="1 2" key="1">
    <citation type="submission" date="2019-08" db="EMBL/GenBank/DDBJ databases">
        <title>Bioinformatics analysis of the strain L3 and L5.</title>
        <authorList>
            <person name="Li X."/>
        </authorList>
    </citation>
    <scope>NUCLEOTIDE SEQUENCE [LARGE SCALE GENOMIC DNA]</scope>
    <source>
        <strain evidence="1 2">L5</strain>
    </source>
</reference>
<dbReference type="EMBL" id="VTPY01000001">
    <property type="protein sequence ID" value="KAA0014732.1"/>
    <property type="molecule type" value="Genomic_DNA"/>
</dbReference>
<sequence>MLLGLVALVLASCTTRAVYEGIKQNHLNECNQLPGAQREECLDHLPPDYETYRRQHEAITSDSP</sequence>
<name>A0A7V7KHW8_9GAMM</name>